<dbReference type="AlphaFoldDB" id="A0A6C0M0J7"/>
<evidence type="ECO:0000313" key="3">
    <source>
        <dbReference type="EMBL" id="QHU36586.1"/>
    </source>
</evidence>
<proteinExistence type="predicted"/>
<dbReference type="GO" id="GO:0006351">
    <property type="term" value="P:DNA-templated transcription"/>
    <property type="evidence" value="ECO:0007669"/>
    <property type="project" value="InterPro"/>
</dbReference>
<dbReference type="InterPro" id="IPR036161">
    <property type="entry name" value="RPB6/omega-like_sf"/>
</dbReference>
<accession>A0A6C0M0J7</accession>
<sequence>MDLHPEVRPVFRGEVNESFGKPRTTFPHFTRYEYVVLLAARSQQIAEGSAPLVSLEGLNPSDPRFLDKVVQREIEQQKLPYLVRRRLPNGECEYWSAQELKLIW</sequence>
<dbReference type="Gene3D" id="3.90.940.10">
    <property type="match status" value="1"/>
</dbReference>
<protein>
    <recommendedName>
        <fullName evidence="4">DNA-directed RNA polymerase</fullName>
    </recommendedName>
</protein>
<dbReference type="EMBL" id="MN740640">
    <property type="protein sequence ID" value="QHU36586.1"/>
    <property type="molecule type" value="Genomic_DNA"/>
</dbReference>
<evidence type="ECO:0008006" key="4">
    <source>
        <dbReference type="Google" id="ProtNLM"/>
    </source>
</evidence>
<keyword evidence="2" id="KW-0804">Transcription</keyword>
<dbReference type="Pfam" id="PF01192">
    <property type="entry name" value="RNA_pol_Rpb6"/>
    <property type="match status" value="1"/>
</dbReference>
<dbReference type="SUPFAM" id="SSF63562">
    <property type="entry name" value="RPB6/omega subunit-like"/>
    <property type="match status" value="1"/>
</dbReference>
<evidence type="ECO:0000256" key="1">
    <source>
        <dbReference type="ARBA" id="ARBA00022478"/>
    </source>
</evidence>
<keyword evidence="1" id="KW-0240">DNA-directed RNA polymerase</keyword>
<reference evidence="3" key="1">
    <citation type="journal article" date="2020" name="Nature">
        <title>Giant virus diversity and host interactions through global metagenomics.</title>
        <authorList>
            <person name="Schulz F."/>
            <person name="Roux S."/>
            <person name="Paez-Espino D."/>
            <person name="Jungbluth S."/>
            <person name="Walsh D.A."/>
            <person name="Denef V.J."/>
            <person name="McMahon K.D."/>
            <person name="Konstantinidis K.T."/>
            <person name="Eloe-Fadrosh E.A."/>
            <person name="Kyrpides N.C."/>
            <person name="Woyke T."/>
        </authorList>
    </citation>
    <scope>NUCLEOTIDE SEQUENCE</scope>
    <source>
        <strain evidence="3">GVMAG-S-1035231-58</strain>
    </source>
</reference>
<dbReference type="InterPro" id="IPR006110">
    <property type="entry name" value="Pol_omega/Rpo6/RPB6"/>
</dbReference>
<evidence type="ECO:0000256" key="2">
    <source>
        <dbReference type="ARBA" id="ARBA00023163"/>
    </source>
</evidence>
<dbReference type="GO" id="GO:0003677">
    <property type="term" value="F:DNA binding"/>
    <property type="evidence" value="ECO:0007669"/>
    <property type="project" value="InterPro"/>
</dbReference>
<name>A0A6C0M0J7_9ZZZZ</name>
<dbReference type="GO" id="GO:0000428">
    <property type="term" value="C:DNA-directed RNA polymerase complex"/>
    <property type="evidence" value="ECO:0007669"/>
    <property type="project" value="UniProtKB-KW"/>
</dbReference>
<organism evidence="3">
    <name type="scientific">viral metagenome</name>
    <dbReference type="NCBI Taxonomy" id="1070528"/>
    <lineage>
        <taxon>unclassified sequences</taxon>
        <taxon>metagenomes</taxon>
        <taxon>organismal metagenomes</taxon>
    </lineage>
</organism>
<dbReference type="GO" id="GO:0003899">
    <property type="term" value="F:DNA-directed RNA polymerase activity"/>
    <property type="evidence" value="ECO:0007669"/>
    <property type="project" value="InterPro"/>
</dbReference>